<evidence type="ECO:0000313" key="2">
    <source>
        <dbReference type="EMBL" id="KAL1297050.1"/>
    </source>
</evidence>
<dbReference type="Proteomes" id="UP001562354">
    <property type="component" value="Unassembled WGS sequence"/>
</dbReference>
<keyword evidence="3" id="KW-1185">Reference proteome</keyword>
<comment type="caution">
    <text evidence="2">The sequence shown here is derived from an EMBL/GenBank/DDBJ whole genome shotgun (WGS) entry which is preliminary data.</text>
</comment>
<reference evidence="2 3" key="1">
    <citation type="submission" date="2024-07" db="EMBL/GenBank/DDBJ databases">
        <title>Draft sequence of the Neodothiora populina.</title>
        <authorList>
            <person name="Drown D.D."/>
            <person name="Schuette U.S."/>
            <person name="Buechlein A.B."/>
            <person name="Rusch D.R."/>
            <person name="Winton L.W."/>
            <person name="Adams G.A."/>
        </authorList>
    </citation>
    <scope>NUCLEOTIDE SEQUENCE [LARGE SCALE GENOMIC DNA]</scope>
    <source>
        <strain evidence="2 3">CPC 39397</strain>
    </source>
</reference>
<gene>
    <name evidence="2" type="ORF">AAFC00_004639</name>
</gene>
<feature type="region of interest" description="Disordered" evidence="1">
    <location>
        <begin position="62"/>
        <end position="192"/>
    </location>
</feature>
<name>A0ABR3P428_9PEZI</name>
<protein>
    <submittedName>
        <fullName evidence="2">Uncharacterized protein</fullName>
    </submittedName>
</protein>
<dbReference type="RefSeq" id="XP_069196732.1">
    <property type="nucleotide sequence ID" value="XM_069344314.1"/>
</dbReference>
<dbReference type="EMBL" id="JBFMKM010000016">
    <property type="protein sequence ID" value="KAL1297050.1"/>
    <property type="molecule type" value="Genomic_DNA"/>
</dbReference>
<organism evidence="2 3">
    <name type="scientific">Neodothiora populina</name>
    <dbReference type="NCBI Taxonomy" id="2781224"/>
    <lineage>
        <taxon>Eukaryota</taxon>
        <taxon>Fungi</taxon>
        <taxon>Dikarya</taxon>
        <taxon>Ascomycota</taxon>
        <taxon>Pezizomycotina</taxon>
        <taxon>Dothideomycetes</taxon>
        <taxon>Dothideomycetidae</taxon>
        <taxon>Dothideales</taxon>
        <taxon>Dothioraceae</taxon>
        <taxon>Neodothiora</taxon>
    </lineage>
</organism>
<feature type="region of interest" description="Disordered" evidence="1">
    <location>
        <begin position="206"/>
        <end position="248"/>
    </location>
</feature>
<proteinExistence type="predicted"/>
<feature type="compositionally biased region" description="Polar residues" evidence="1">
    <location>
        <begin position="79"/>
        <end position="98"/>
    </location>
</feature>
<feature type="compositionally biased region" description="Low complexity" evidence="1">
    <location>
        <begin position="155"/>
        <end position="169"/>
    </location>
</feature>
<accession>A0ABR3P428</accession>
<sequence>MASPAHYPRSTPVTSTYFDYQPASCNVSPMRPRKTDVSRLDAFHQRPESPFEYPPNASLYAKRALPPLPPMAARRPLSSRPSTDSMRSGRPSISTVDRQSYDKCLPPLPPSLHECPSLESMTSNGRQSRQRNGRGMSFRNLINRHSATSMDDIPSLTSSMSSRNSRTDSVVGDSTIGSDTASTCHMPSNRRPSLSLTHLRTASRKVNAAPPPLPTRPVTGRKHSASVSSAHRWNPFRNSDADKEDIPPMPATPPYIQELSFGKCYYFFARNCNGYVLSNGASGDACENCANAGYLGSP</sequence>
<dbReference type="GeneID" id="95978339"/>
<evidence type="ECO:0000313" key="3">
    <source>
        <dbReference type="Proteomes" id="UP001562354"/>
    </source>
</evidence>
<evidence type="ECO:0000256" key="1">
    <source>
        <dbReference type="SAM" id="MobiDB-lite"/>
    </source>
</evidence>
<feature type="compositionally biased region" description="Polar residues" evidence="1">
    <location>
        <begin position="175"/>
        <end position="192"/>
    </location>
</feature>